<dbReference type="InterPro" id="IPR001128">
    <property type="entry name" value="Cyt_P450"/>
</dbReference>
<comment type="similarity">
    <text evidence="2 9">Belongs to the cytochrome P450 family.</text>
</comment>
<dbReference type="KEGG" id="cqu:CpipJ_CPIJ011836"/>
<gene>
    <name evidence="10" type="ORF">CpipJ_CPIJ011836</name>
</gene>
<evidence type="ECO:0000256" key="8">
    <source>
        <dbReference type="PIRSR" id="PIRSR602401-1"/>
    </source>
</evidence>
<evidence type="ECO:0000256" key="7">
    <source>
        <dbReference type="ARBA" id="ARBA00023033"/>
    </source>
</evidence>
<accession>B0WXQ0</accession>
<dbReference type="PRINTS" id="PR00463">
    <property type="entry name" value="EP450I"/>
</dbReference>
<evidence type="ECO:0000256" key="2">
    <source>
        <dbReference type="ARBA" id="ARBA00010617"/>
    </source>
</evidence>
<evidence type="ECO:0000256" key="6">
    <source>
        <dbReference type="ARBA" id="ARBA00023004"/>
    </source>
</evidence>
<dbReference type="GO" id="GO:0004497">
    <property type="term" value="F:monooxygenase activity"/>
    <property type="evidence" value="ECO:0007669"/>
    <property type="project" value="UniProtKB-KW"/>
</dbReference>
<dbReference type="GO" id="GO:0016705">
    <property type="term" value="F:oxidoreductase activity, acting on paired donors, with incorporation or reduction of molecular oxygen"/>
    <property type="evidence" value="ECO:0007669"/>
    <property type="project" value="InterPro"/>
</dbReference>
<dbReference type="PhylomeDB" id="B0WXQ0"/>
<dbReference type="InterPro" id="IPR002401">
    <property type="entry name" value="Cyt_P450_E_grp-I"/>
</dbReference>
<dbReference type="PANTHER" id="PTHR24291">
    <property type="entry name" value="CYTOCHROME P450 FAMILY 4"/>
    <property type="match status" value="1"/>
</dbReference>
<dbReference type="InterPro" id="IPR017972">
    <property type="entry name" value="Cyt_P450_CS"/>
</dbReference>
<dbReference type="InParanoid" id="B0WXQ0"/>
<evidence type="ECO:0000313" key="10">
    <source>
        <dbReference type="EMBL" id="EDS36710.1"/>
    </source>
</evidence>
<dbReference type="OMA" id="RCEEIDI"/>
<dbReference type="InterPro" id="IPR050196">
    <property type="entry name" value="Cytochrome_P450_Monoox"/>
</dbReference>
<reference evidence="10" key="1">
    <citation type="submission" date="2007-03" db="EMBL/GenBank/DDBJ databases">
        <title>Annotation of Culex pipiens quinquefasciatus.</title>
        <authorList>
            <consortium name="The Broad Institute Genome Sequencing Platform"/>
            <person name="Atkinson P.W."/>
            <person name="Hemingway J."/>
            <person name="Christensen B.M."/>
            <person name="Higgs S."/>
            <person name="Kodira C."/>
            <person name="Hannick L."/>
            <person name="Megy K."/>
            <person name="O'Leary S."/>
            <person name="Pearson M."/>
            <person name="Haas B.J."/>
            <person name="Mauceli E."/>
            <person name="Wortman J.R."/>
            <person name="Lee N.H."/>
            <person name="Guigo R."/>
            <person name="Stanke M."/>
            <person name="Alvarado L."/>
            <person name="Amedeo P."/>
            <person name="Antoine C.H."/>
            <person name="Arensburger P."/>
            <person name="Bidwell S.L."/>
            <person name="Crawford M."/>
            <person name="Camaro F."/>
            <person name="Devon K."/>
            <person name="Engels R."/>
            <person name="Hammond M."/>
            <person name="Howarth C."/>
            <person name="Koehrsen M."/>
            <person name="Lawson D."/>
            <person name="Montgomery P."/>
            <person name="Nene V."/>
            <person name="Nusbaum C."/>
            <person name="Puiu D."/>
            <person name="Romero-Severson J."/>
            <person name="Severson D.W."/>
            <person name="Shumway M."/>
            <person name="Sisk P."/>
            <person name="Stolte C."/>
            <person name="Zeng Q."/>
            <person name="Eisenstadt E."/>
            <person name="Fraser-Liggett C."/>
            <person name="Strausberg R."/>
            <person name="Galagan J."/>
            <person name="Birren B."/>
            <person name="Collins F.H."/>
        </authorList>
    </citation>
    <scope>NUCLEOTIDE SEQUENCE [LARGE SCALE GENOMIC DNA]</scope>
    <source>
        <strain evidence="10">JHB</strain>
    </source>
</reference>
<comment type="cofactor">
    <cofactor evidence="1 8">
        <name>heme</name>
        <dbReference type="ChEBI" id="CHEBI:30413"/>
    </cofactor>
</comment>
<dbReference type="GO" id="GO:0005506">
    <property type="term" value="F:iron ion binding"/>
    <property type="evidence" value="ECO:0007669"/>
    <property type="project" value="InterPro"/>
</dbReference>
<feature type="binding site" description="axial binding residue" evidence="8">
    <location>
        <position position="457"/>
    </location>
    <ligand>
        <name>heme</name>
        <dbReference type="ChEBI" id="CHEBI:30413"/>
    </ligand>
    <ligandPart>
        <name>Fe</name>
        <dbReference type="ChEBI" id="CHEBI:18248"/>
    </ligandPart>
</feature>
<keyword evidence="4 8" id="KW-0479">Metal-binding</keyword>
<dbReference type="PRINTS" id="PR00385">
    <property type="entry name" value="P450"/>
</dbReference>
<dbReference type="SUPFAM" id="SSF48264">
    <property type="entry name" value="Cytochrome P450"/>
    <property type="match status" value="2"/>
</dbReference>
<dbReference type="VEuPathDB" id="VectorBase:CPIJ011836"/>
<dbReference type="eggNOG" id="KOG0157">
    <property type="taxonomic scope" value="Eukaryota"/>
</dbReference>
<evidence type="ECO:0000256" key="1">
    <source>
        <dbReference type="ARBA" id="ARBA00001971"/>
    </source>
</evidence>
<evidence type="ECO:0000256" key="9">
    <source>
        <dbReference type="RuleBase" id="RU000461"/>
    </source>
</evidence>
<proteinExistence type="inferred from homology"/>
<protein>
    <submittedName>
        <fullName evidence="10">Cytochrome P450 4A10</fullName>
    </submittedName>
</protein>
<dbReference type="OrthoDB" id="1470350at2759"/>
<evidence type="ECO:0000256" key="4">
    <source>
        <dbReference type="ARBA" id="ARBA00022723"/>
    </source>
</evidence>
<organism>
    <name type="scientific">Culex quinquefasciatus</name>
    <name type="common">Southern house mosquito</name>
    <name type="synonym">Culex pungens</name>
    <dbReference type="NCBI Taxonomy" id="7176"/>
    <lineage>
        <taxon>Eukaryota</taxon>
        <taxon>Metazoa</taxon>
        <taxon>Ecdysozoa</taxon>
        <taxon>Arthropoda</taxon>
        <taxon>Hexapoda</taxon>
        <taxon>Insecta</taxon>
        <taxon>Pterygota</taxon>
        <taxon>Neoptera</taxon>
        <taxon>Endopterygota</taxon>
        <taxon>Diptera</taxon>
        <taxon>Nematocera</taxon>
        <taxon>Culicoidea</taxon>
        <taxon>Culicidae</taxon>
        <taxon>Culicinae</taxon>
        <taxon>Culicini</taxon>
        <taxon>Culex</taxon>
        <taxon>Culex</taxon>
    </lineage>
</organism>
<keyword evidence="5 9" id="KW-0560">Oxidoreductase</keyword>
<dbReference type="Pfam" id="PF00067">
    <property type="entry name" value="p450"/>
    <property type="match status" value="2"/>
</dbReference>
<sequence>MNQIDINGNLETNAEDHYNKPEIFIVKLLSETFDGKTFSDEEIFHNAYTIIVAGNDTSALTVASCCLFLAMYPTIQDKVHSEIAQIFPSKHSPINPDDLKQLVYLEMVIKETLRLCPVAPNIAREALQDVLVDGTVVPKGTIMLMSFYALHRRIDIWGDSAEEFDPENFDQDRAKSRHPFGYLPFSGGSRNCIGMKLDKKCNHHLTNPLSAGWRYAMMSVKIMLVHLVREFKLSTKLTRQDLRYRFDMTLKLAIEHLIINERRQLLLEDEYNSQDDSDSEDICEQLPTIIDQLLRESVDGKPFTNAEIADNAYTIILGGNEPTALSVANACLFLALYPRVQQKLYNEIAQIIPDKSCNITQQTLQDLPYLDMVLKETLRLCPTIPNIARETIRTVSIDGRRIPAGTMFLISFYALHRRADLWGDTVTDFDPERFHPDCGYQRHPFGYLPFSGGARNCIGWQYAQISVKIALIRLVREFKLSTGLKRRDLRFKFDLTLKLAFEHLIQLDRRD</sequence>
<dbReference type="VEuPathDB" id="VectorBase:CQUJHB000613"/>
<dbReference type="VEuPathDB" id="VectorBase:CQUJHB012543"/>
<dbReference type="InterPro" id="IPR036396">
    <property type="entry name" value="Cyt_P450_sf"/>
</dbReference>
<dbReference type="AlphaFoldDB" id="B0WXQ0"/>
<dbReference type="Gene3D" id="1.10.630.10">
    <property type="entry name" value="Cytochrome P450"/>
    <property type="match status" value="2"/>
</dbReference>
<keyword evidence="3 8" id="KW-0349">Heme</keyword>
<dbReference type="STRING" id="7176.B0WXQ0"/>
<evidence type="ECO:0000256" key="5">
    <source>
        <dbReference type="ARBA" id="ARBA00023002"/>
    </source>
</evidence>
<dbReference type="GO" id="GO:0020037">
    <property type="term" value="F:heme binding"/>
    <property type="evidence" value="ECO:0007669"/>
    <property type="project" value="InterPro"/>
</dbReference>
<keyword evidence="6 8" id="KW-0408">Iron</keyword>
<dbReference type="PROSITE" id="PS00086">
    <property type="entry name" value="CYTOCHROME_P450"/>
    <property type="match status" value="2"/>
</dbReference>
<dbReference type="EMBL" id="DS232172">
    <property type="protein sequence ID" value="EDS36710.1"/>
    <property type="molecule type" value="Genomic_DNA"/>
</dbReference>
<evidence type="ECO:0000256" key="3">
    <source>
        <dbReference type="ARBA" id="ARBA00022617"/>
    </source>
</evidence>
<name>B0WXQ0_CULQU</name>
<dbReference type="PANTHER" id="PTHR24291:SF50">
    <property type="entry name" value="BIFUNCTIONAL ALBAFLAVENONE MONOOXYGENASE_TERPENE SYNTHASE"/>
    <property type="match status" value="1"/>
</dbReference>
<keyword evidence="7 9" id="KW-0503">Monooxygenase</keyword>